<comment type="caution">
    <text evidence="1">The sequence shown here is derived from an EMBL/GenBank/DDBJ whole genome shotgun (WGS) entry which is preliminary data.</text>
</comment>
<dbReference type="Gene3D" id="1.20.1260.10">
    <property type="match status" value="1"/>
</dbReference>
<dbReference type="AlphaFoldDB" id="A0A371P6R0"/>
<keyword evidence="2" id="KW-1185">Reference proteome</keyword>
<sequence length="174" mass="19214">MGILGRNSKKEPLHYGEAYDVWLYSMGAKGCGSRYRALKFHAGDKELKDVIDDMIKQVELEAAECDEILVHNGIVPSPSLPQRPEAKLENIPVGARFSDMEIVGMLSAEAAAGLILCSQIMGKSIREDIGVLFAKYHALKATIGLKALHLSKEKGWLILPPQVLERTQLEESRT</sequence>
<name>A0A371P6R0_9BACL</name>
<dbReference type="OrthoDB" id="1934429at2"/>
<reference evidence="1 2" key="1">
    <citation type="submission" date="2018-08" db="EMBL/GenBank/DDBJ databases">
        <title>Paenibacillus sp. M4BSY-1, whole genome shotgun sequence.</title>
        <authorList>
            <person name="Tuo L."/>
        </authorList>
    </citation>
    <scope>NUCLEOTIDE SEQUENCE [LARGE SCALE GENOMIC DNA]</scope>
    <source>
        <strain evidence="1 2">M4BSY-1</strain>
    </source>
</reference>
<evidence type="ECO:0000313" key="2">
    <source>
        <dbReference type="Proteomes" id="UP000261905"/>
    </source>
</evidence>
<dbReference type="Proteomes" id="UP000261905">
    <property type="component" value="Unassembled WGS sequence"/>
</dbReference>
<protein>
    <submittedName>
        <fullName evidence="1">DUF3231 family protein</fullName>
    </submittedName>
</protein>
<accession>A0A371P6R0</accession>
<dbReference type="RefSeq" id="WP_116048952.1">
    <property type="nucleotide sequence ID" value="NZ_QUBQ01000005.1"/>
</dbReference>
<proteinExistence type="predicted"/>
<dbReference type="InterPro" id="IPR012347">
    <property type="entry name" value="Ferritin-like"/>
</dbReference>
<gene>
    <name evidence="1" type="ORF">DX130_21800</name>
</gene>
<dbReference type="EMBL" id="QUBQ01000005">
    <property type="protein sequence ID" value="REK71623.1"/>
    <property type="molecule type" value="Genomic_DNA"/>
</dbReference>
<evidence type="ECO:0000313" key="1">
    <source>
        <dbReference type="EMBL" id="REK71623.1"/>
    </source>
</evidence>
<organism evidence="1 2">
    <name type="scientific">Paenibacillus paeoniae</name>
    <dbReference type="NCBI Taxonomy" id="2292705"/>
    <lineage>
        <taxon>Bacteria</taxon>
        <taxon>Bacillati</taxon>
        <taxon>Bacillota</taxon>
        <taxon>Bacilli</taxon>
        <taxon>Bacillales</taxon>
        <taxon>Paenibacillaceae</taxon>
        <taxon>Paenibacillus</taxon>
    </lineage>
</organism>
<dbReference type="Pfam" id="PF11553">
    <property type="entry name" value="DUF3231"/>
    <property type="match status" value="1"/>
</dbReference>
<dbReference type="InterPro" id="IPR021617">
    <property type="entry name" value="DUF3231"/>
</dbReference>